<accession>A0AAD7BLB6</accession>
<dbReference type="AlphaFoldDB" id="A0AAD7BLB6"/>
<sequence length="233" mass="25991">MILDKPRRSSQLIFPIFHQVHKNPRVSQKVISKADSLHNTESGAPHRTGDIAVRTFLGWSIPILKISHTNSKCTANCNVSQLSPVHRINLDPSRTSRLAQSSGSSSSSGYILNFASSRCRGPDWFQLPGNGQDSRKRKTHQNSNRTIDPLDVWQVMRRCRLPAALMRSENGTKPGVDASSLKPTLPFDVGPLGFLNWRSLSLVVTVQSPQEVMLKVKEKRRTSIHDIANSHRA</sequence>
<proteinExistence type="predicted"/>
<comment type="caution">
    <text evidence="1">The sequence shown here is derived from an EMBL/GenBank/DDBJ whole genome shotgun (WGS) entry which is preliminary data.</text>
</comment>
<name>A0AAD7BLB6_9AGAR</name>
<organism evidence="1 2">
    <name type="scientific">Roridomyces roridus</name>
    <dbReference type="NCBI Taxonomy" id="1738132"/>
    <lineage>
        <taxon>Eukaryota</taxon>
        <taxon>Fungi</taxon>
        <taxon>Dikarya</taxon>
        <taxon>Basidiomycota</taxon>
        <taxon>Agaricomycotina</taxon>
        <taxon>Agaricomycetes</taxon>
        <taxon>Agaricomycetidae</taxon>
        <taxon>Agaricales</taxon>
        <taxon>Marasmiineae</taxon>
        <taxon>Mycenaceae</taxon>
        <taxon>Roridomyces</taxon>
    </lineage>
</organism>
<gene>
    <name evidence="1" type="ORF">FB45DRAFT_84170</name>
</gene>
<dbReference type="Proteomes" id="UP001221142">
    <property type="component" value="Unassembled WGS sequence"/>
</dbReference>
<reference evidence="1" key="1">
    <citation type="submission" date="2023-03" db="EMBL/GenBank/DDBJ databases">
        <title>Massive genome expansion in bonnet fungi (Mycena s.s.) driven by repeated elements and novel gene families across ecological guilds.</title>
        <authorList>
            <consortium name="Lawrence Berkeley National Laboratory"/>
            <person name="Harder C.B."/>
            <person name="Miyauchi S."/>
            <person name="Viragh M."/>
            <person name="Kuo A."/>
            <person name="Thoen E."/>
            <person name="Andreopoulos B."/>
            <person name="Lu D."/>
            <person name="Skrede I."/>
            <person name="Drula E."/>
            <person name="Henrissat B."/>
            <person name="Morin E."/>
            <person name="Kohler A."/>
            <person name="Barry K."/>
            <person name="LaButti K."/>
            <person name="Morin E."/>
            <person name="Salamov A."/>
            <person name="Lipzen A."/>
            <person name="Mereny Z."/>
            <person name="Hegedus B."/>
            <person name="Baldrian P."/>
            <person name="Stursova M."/>
            <person name="Weitz H."/>
            <person name="Taylor A."/>
            <person name="Grigoriev I.V."/>
            <person name="Nagy L.G."/>
            <person name="Martin F."/>
            <person name="Kauserud H."/>
        </authorList>
    </citation>
    <scope>NUCLEOTIDE SEQUENCE</scope>
    <source>
        <strain evidence="1">9284</strain>
    </source>
</reference>
<evidence type="ECO:0000313" key="2">
    <source>
        <dbReference type="Proteomes" id="UP001221142"/>
    </source>
</evidence>
<evidence type="ECO:0000313" key="1">
    <source>
        <dbReference type="EMBL" id="KAJ7624530.1"/>
    </source>
</evidence>
<protein>
    <submittedName>
        <fullName evidence="1">Uncharacterized protein</fullName>
    </submittedName>
</protein>
<dbReference type="EMBL" id="JARKIF010000013">
    <property type="protein sequence ID" value="KAJ7624530.1"/>
    <property type="molecule type" value="Genomic_DNA"/>
</dbReference>
<keyword evidence="2" id="KW-1185">Reference proteome</keyword>